<organism evidence="1 2">
    <name type="scientific">Penicillium angulare</name>
    <dbReference type="NCBI Taxonomy" id="116970"/>
    <lineage>
        <taxon>Eukaryota</taxon>
        <taxon>Fungi</taxon>
        <taxon>Dikarya</taxon>
        <taxon>Ascomycota</taxon>
        <taxon>Pezizomycotina</taxon>
        <taxon>Eurotiomycetes</taxon>
        <taxon>Eurotiomycetidae</taxon>
        <taxon>Eurotiales</taxon>
        <taxon>Aspergillaceae</taxon>
        <taxon>Penicillium</taxon>
    </lineage>
</organism>
<dbReference type="OrthoDB" id="4467198at2759"/>
<gene>
    <name evidence="1" type="ORF">N7456_010260</name>
</gene>
<dbReference type="EMBL" id="JAPQKH010000006">
    <property type="protein sequence ID" value="KAJ5094399.1"/>
    <property type="molecule type" value="Genomic_DNA"/>
</dbReference>
<evidence type="ECO:0000313" key="1">
    <source>
        <dbReference type="EMBL" id="KAJ5094399.1"/>
    </source>
</evidence>
<protein>
    <submittedName>
        <fullName evidence="1">Uncharacterized protein</fullName>
    </submittedName>
</protein>
<dbReference type="AlphaFoldDB" id="A0A9W9F6G3"/>
<sequence>MATNTVQKAISDTENEPSIWWVDFPDKQSVEKQDLLAITMNKVNEYRNWASLQWWQTVFGNDQRVPQDSSAPSATIRSSFCAEVASVHMKQTPWYE</sequence>
<comment type="caution">
    <text evidence="1">The sequence shown here is derived from an EMBL/GenBank/DDBJ whole genome shotgun (WGS) entry which is preliminary data.</text>
</comment>
<reference evidence="1" key="2">
    <citation type="journal article" date="2023" name="IMA Fungus">
        <title>Comparative genomic study of the Penicillium genus elucidates a diverse pangenome and 15 lateral gene transfer events.</title>
        <authorList>
            <person name="Petersen C."/>
            <person name="Sorensen T."/>
            <person name="Nielsen M.R."/>
            <person name="Sondergaard T.E."/>
            <person name="Sorensen J.L."/>
            <person name="Fitzpatrick D.A."/>
            <person name="Frisvad J.C."/>
            <person name="Nielsen K.L."/>
        </authorList>
    </citation>
    <scope>NUCLEOTIDE SEQUENCE</scope>
    <source>
        <strain evidence="1">IBT 30069</strain>
    </source>
</reference>
<keyword evidence="2" id="KW-1185">Reference proteome</keyword>
<accession>A0A9W9F6G3</accession>
<proteinExistence type="predicted"/>
<name>A0A9W9F6G3_9EURO</name>
<evidence type="ECO:0000313" key="2">
    <source>
        <dbReference type="Proteomes" id="UP001149165"/>
    </source>
</evidence>
<dbReference type="Proteomes" id="UP001149165">
    <property type="component" value="Unassembled WGS sequence"/>
</dbReference>
<reference evidence="1" key="1">
    <citation type="submission" date="2022-11" db="EMBL/GenBank/DDBJ databases">
        <authorList>
            <person name="Petersen C."/>
        </authorList>
    </citation>
    <scope>NUCLEOTIDE SEQUENCE</scope>
    <source>
        <strain evidence="1">IBT 30069</strain>
    </source>
</reference>